<dbReference type="PANTHER" id="PTHR36566:SF1">
    <property type="entry name" value="PYRIDINIUM-3,5-BISTHIOCARBOXYLIC ACID MONONUCLEOTIDE NICKEL INSERTION PROTEIN"/>
    <property type="match status" value="1"/>
</dbReference>
<dbReference type="EMBL" id="AWQQ01000091">
    <property type="protein sequence ID" value="PHJ37481.1"/>
    <property type="molecule type" value="Genomic_DNA"/>
</dbReference>
<evidence type="ECO:0000256" key="1">
    <source>
        <dbReference type="ARBA" id="ARBA00022596"/>
    </source>
</evidence>
<keyword evidence="2" id="KW-0456">Lyase</keyword>
<evidence type="ECO:0000256" key="2">
    <source>
        <dbReference type="ARBA" id="ARBA00023239"/>
    </source>
</evidence>
<comment type="caution">
    <text evidence="3">The sequence shown here is derived from an EMBL/GenBank/DDBJ whole genome shotgun (WGS) entry which is preliminary data.</text>
</comment>
<sequence length="180" mass="19588">MTQARVTGQPLEQIAIENSLHSLILLVGIAACIEHLAPDKIIMQSLPLGSGLVKNNDTWLPVPTPVTAELVKGLPVKIGPVEGELVRPVEASLINVLVDEFASLPVMTPLVIGYGKGGLSLPIPHLLRVMLGRTDTPTRYSDEIAALETNIDNMNPEFFLILWKNISAREPWMSFLPPSL</sequence>
<dbReference type="PANTHER" id="PTHR36566">
    <property type="entry name" value="NICKEL INSERTION PROTEIN-RELATED"/>
    <property type="match status" value="1"/>
</dbReference>
<dbReference type="Proteomes" id="UP000222564">
    <property type="component" value="Unassembled WGS sequence"/>
</dbReference>
<organism evidence="3 4">
    <name type="scientific">Desulforamulus profundi</name>
    <dbReference type="NCBI Taxonomy" id="1383067"/>
    <lineage>
        <taxon>Bacteria</taxon>
        <taxon>Bacillati</taxon>
        <taxon>Bacillota</taxon>
        <taxon>Clostridia</taxon>
        <taxon>Eubacteriales</taxon>
        <taxon>Peptococcaceae</taxon>
        <taxon>Desulforamulus</taxon>
    </lineage>
</organism>
<dbReference type="OrthoDB" id="9765625at2"/>
<name>A0A2C6L1W5_9FIRM</name>
<dbReference type="PROSITE" id="PS51257">
    <property type="entry name" value="PROKAR_LIPOPROTEIN"/>
    <property type="match status" value="1"/>
</dbReference>
<dbReference type="AlphaFoldDB" id="A0A2C6L1W5"/>
<dbReference type="Pfam" id="PF01969">
    <property type="entry name" value="Ni_insertion"/>
    <property type="match status" value="1"/>
</dbReference>
<keyword evidence="4" id="KW-1185">Reference proteome</keyword>
<gene>
    <name evidence="3" type="ORF">P378_15825</name>
</gene>
<keyword evidence="1" id="KW-0533">Nickel</keyword>
<evidence type="ECO:0000313" key="4">
    <source>
        <dbReference type="Proteomes" id="UP000222564"/>
    </source>
</evidence>
<proteinExistence type="predicted"/>
<dbReference type="InterPro" id="IPR002822">
    <property type="entry name" value="Ni_insertion"/>
</dbReference>
<evidence type="ECO:0000313" key="3">
    <source>
        <dbReference type="EMBL" id="PHJ37481.1"/>
    </source>
</evidence>
<accession>A0A2C6L1W5</accession>
<reference evidence="3 4" key="1">
    <citation type="submission" date="2013-09" db="EMBL/GenBank/DDBJ databases">
        <title>Biodegradation of hydrocarbons in the deep terrestrial subsurface : characterization of a microbial consortium composed of two Desulfotomaculum species originating from a deep geological formation.</title>
        <authorList>
            <person name="Aullo T."/>
            <person name="Berlendis S."/>
            <person name="Lascourreges J.-F."/>
            <person name="Dessort D."/>
            <person name="Saint-Laurent S."/>
            <person name="Schraauwers B."/>
            <person name="Mas J."/>
            <person name="Magot M."/>
            <person name="Ranchou-Peyruse A."/>
        </authorList>
    </citation>
    <scope>NUCLEOTIDE SEQUENCE [LARGE SCALE GENOMIC DNA]</scope>
    <source>
        <strain evidence="3 4">Bs107</strain>
    </source>
</reference>
<protein>
    <submittedName>
        <fullName evidence="3">Uncharacterized protein</fullName>
    </submittedName>
</protein>
<dbReference type="GO" id="GO:0016829">
    <property type="term" value="F:lyase activity"/>
    <property type="evidence" value="ECO:0007669"/>
    <property type="project" value="UniProtKB-KW"/>
</dbReference>